<evidence type="ECO:0000313" key="8">
    <source>
        <dbReference type="EMBL" id="KTD35373.1"/>
    </source>
</evidence>
<sequence>MDRPTDTLQYRKRNRKPWRIAIESLALLVFCAITFPIPAVHAAPALNLPNIPLIMASPIHPQVFIAIGNSESMDGNLSGAIMTGSGSLASSLSSLSNSSSPLKYLVPTGFTPPVQAADASGQAPYTVTQSGVLVDNSPSRLNVAKQGVQAILENYLPTTDFALAAYSTSSVQSYNTWVYYMSPTGSNFSFTNTQVAGNRYVINPCYNYGSASSTISSNCSSLASFYGTTLVSSSQYMQIGASSDDPEISDVLYSSGSLAGVFLTYTGPSPATPFPPNFSLSNYNAGNVFLSYSKSLPNIGSFGTGPTNAGFVPYSKQVIYARRGFGYYGNQSASTGNVLVQMTSAGTIPTTTSVTNALNLFLPYLKPETNSTSTTEIKASALQSPIAGLLSKANSYLTTLGSTSGNGCPQQKFVILISDGLPTMDLSGKRWPPLGSAAAAGYGVTATFNANGSLNTTNNQALTDAINTIKTLKNNGILTYVIGLGAGVDPTINSQAASTLTAMAVAGGTDNYYPATDPETLVNSLNTIMVAIQNGTFTTSAAAVSSTHLNSDTVEYQANFVSSDLPYLDWTGNLFAIQLDPATGAPTSTVIWSAQTQLDNLVAGTGWSTNRFIATWDPVAVSGIPFRWDSINTTQKALLQPTDLLGQSRLEYLRGNSALEKRNGGTFRNRSHILGDIVDSQVVYVGAPDAPYLDPGYVAFAKAQINRQPVLYVGANDGMLHAFNATNGEELFAFIPNAVFDNLDKLTAPLYNQSHIFYVNGSPQSGDVQFSDGNWHTILVGGENAGGKSIYALDITYPSALTSEANVASSVLWEFTDTDMGYTYSTPQIGQIGTTTSTPLTFAVFFGNGYNSAINSSILYAINPQTGALIKKIDLCAAISGSCNTSLPQGLSSVSLAHKDGLQGQPITVVYAGDLQGNLWAVNVSDADPANWSVRLLFQARDSGGTAQPITTAPIVTLNPNYPRKQGLFILFGTGQLLAPSDLLNTQTQTVYGVWDKPLTTVTYTRNDLQQQTLSLVAPGTSGLSSSILTVTANTINWNNKLGWFADLAVAGQRIITNPELINGTFIATLNTPPLTACGVGFSSMLLELNYLTGGSFLRAQIDINGDGGFDVQDQYNGAYPVGITLSNSYANSPTVLGPNQSNHIVILITQSNGVQTSIINPNNTPRKIGWWQIQ</sequence>
<dbReference type="Proteomes" id="UP000254040">
    <property type="component" value="Unassembled WGS sequence"/>
</dbReference>
<dbReference type="InterPro" id="IPR036465">
    <property type="entry name" value="vWFA_dom_sf"/>
</dbReference>
<evidence type="ECO:0000259" key="7">
    <source>
        <dbReference type="PROSITE" id="PS50234"/>
    </source>
</evidence>
<dbReference type="InterPro" id="IPR011047">
    <property type="entry name" value="Quinoprotein_ADH-like_sf"/>
</dbReference>
<evidence type="ECO:0000313" key="9">
    <source>
        <dbReference type="EMBL" id="STX61860.1"/>
    </source>
</evidence>
<dbReference type="Gene3D" id="2.130.10.10">
    <property type="entry name" value="YVTN repeat-like/Quinoprotein amine dehydrogenase"/>
    <property type="match status" value="1"/>
</dbReference>
<keyword evidence="5" id="KW-0106">Calcium</keyword>
<evidence type="ECO:0000256" key="2">
    <source>
        <dbReference type="ARBA" id="ARBA00008387"/>
    </source>
</evidence>
<dbReference type="EMBL" id="LNYN01000014">
    <property type="protein sequence ID" value="KTD35373.1"/>
    <property type="molecule type" value="Genomic_DNA"/>
</dbReference>
<dbReference type="Proteomes" id="UP000054985">
    <property type="component" value="Unassembled WGS sequence"/>
</dbReference>
<gene>
    <name evidence="8" type="ORF">Lmor_0820</name>
    <name evidence="9" type="ORF">NCTC12239_00778</name>
</gene>
<dbReference type="InterPro" id="IPR015943">
    <property type="entry name" value="WD40/YVTN_repeat-like_dom_sf"/>
</dbReference>
<feature type="domain" description="VWFA" evidence="7">
    <location>
        <begin position="390"/>
        <end position="528"/>
    </location>
</feature>
<dbReference type="PROSITE" id="PS50234">
    <property type="entry name" value="VWFA"/>
    <property type="match status" value="1"/>
</dbReference>
<dbReference type="EMBL" id="UGOG01000001">
    <property type="protein sequence ID" value="STX61860.1"/>
    <property type="molecule type" value="Genomic_DNA"/>
</dbReference>
<reference evidence="8 10" key="1">
    <citation type="submission" date="2015-11" db="EMBL/GenBank/DDBJ databases">
        <title>Genomic analysis of 38 Legionella species identifies large and diverse effector repertoires.</title>
        <authorList>
            <person name="Burstein D."/>
            <person name="Amaro F."/>
            <person name="Zusman T."/>
            <person name="Lifshitz Z."/>
            <person name="Cohen O."/>
            <person name="Gilbert J.A."/>
            <person name="Pupko T."/>
            <person name="Shuman H.A."/>
            <person name="Segal G."/>
        </authorList>
    </citation>
    <scope>NUCLEOTIDE SEQUENCE [LARGE SCALE GENOMIC DNA]</scope>
    <source>
        <strain evidence="8 10">ATCC 43877</strain>
    </source>
</reference>
<dbReference type="Gene3D" id="3.40.50.410">
    <property type="entry name" value="von Willebrand factor, type A domain"/>
    <property type="match status" value="1"/>
</dbReference>
<dbReference type="STRING" id="39962.Lmor_0820"/>
<dbReference type="RefSeq" id="WP_035921897.1">
    <property type="nucleotide sequence ID" value="NZ_CAAAJG010000016.1"/>
</dbReference>
<evidence type="ECO:0000256" key="6">
    <source>
        <dbReference type="ARBA" id="ARBA00023263"/>
    </source>
</evidence>
<keyword evidence="4" id="KW-0479">Metal-binding</keyword>
<name>A0A378JV15_9GAMM</name>
<evidence type="ECO:0000256" key="1">
    <source>
        <dbReference type="ARBA" id="ARBA00004561"/>
    </source>
</evidence>
<protein>
    <submittedName>
        <fullName evidence="9">Type IV fimbrial biogenesis PilY1-like protein</fullName>
    </submittedName>
</protein>
<keyword evidence="3" id="KW-1029">Fimbrium biogenesis</keyword>
<dbReference type="SUPFAM" id="SSF53300">
    <property type="entry name" value="vWA-like"/>
    <property type="match status" value="1"/>
</dbReference>
<dbReference type="InterPro" id="IPR002035">
    <property type="entry name" value="VWF_A"/>
</dbReference>
<evidence type="ECO:0000256" key="3">
    <source>
        <dbReference type="ARBA" id="ARBA00022558"/>
    </source>
</evidence>
<dbReference type="GO" id="GO:0009289">
    <property type="term" value="C:pilus"/>
    <property type="evidence" value="ECO:0007669"/>
    <property type="project" value="UniProtKB-SubCell"/>
</dbReference>
<evidence type="ECO:0000256" key="5">
    <source>
        <dbReference type="ARBA" id="ARBA00022837"/>
    </source>
</evidence>
<keyword evidence="10" id="KW-1185">Reference proteome</keyword>
<comment type="subcellular location">
    <subcellularLocation>
        <location evidence="1">Fimbrium</location>
    </subcellularLocation>
</comment>
<dbReference type="InterPro" id="IPR008707">
    <property type="entry name" value="B-propeller_PilY1"/>
</dbReference>
<proteinExistence type="inferred from homology"/>
<comment type="similarity">
    <text evidence="2">Belongs to the PilY1 family.</text>
</comment>
<evidence type="ECO:0000313" key="10">
    <source>
        <dbReference type="Proteomes" id="UP000054985"/>
    </source>
</evidence>
<evidence type="ECO:0000256" key="4">
    <source>
        <dbReference type="ARBA" id="ARBA00022723"/>
    </source>
</evidence>
<dbReference type="OrthoDB" id="7156875at2"/>
<evidence type="ECO:0000313" key="11">
    <source>
        <dbReference type="Proteomes" id="UP000254040"/>
    </source>
</evidence>
<dbReference type="AlphaFoldDB" id="A0A378JV15"/>
<organism evidence="9 11">
    <name type="scientific">Legionella moravica</name>
    <dbReference type="NCBI Taxonomy" id="39962"/>
    <lineage>
        <taxon>Bacteria</taxon>
        <taxon>Pseudomonadati</taxon>
        <taxon>Pseudomonadota</taxon>
        <taxon>Gammaproteobacteria</taxon>
        <taxon>Legionellales</taxon>
        <taxon>Legionellaceae</taxon>
        <taxon>Legionella</taxon>
    </lineage>
</organism>
<keyword evidence="6" id="KW-0281">Fimbrium</keyword>
<dbReference type="Pfam" id="PF05567">
    <property type="entry name" value="T4P_PilY1"/>
    <property type="match status" value="1"/>
</dbReference>
<reference evidence="9 11" key="2">
    <citation type="submission" date="2018-06" db="EMBL/GenBank/DDBJ databases">
        <authorList>
            <consortium name="Pathogen Informatics"/>
            <person name="Doyle S."/>
        </authorList>
    </citation>
    <scope>NUCLEOTIDE SEQUENCE [LARGE SCALE GENOMIC DNA]</scope>
    <source>
        <strain evidence="9 11">NCTC12239</strain>
    </source>
</reference>
<dbReference type="SUPFAM" id="SSF50998">
    <property type="entry name" value="Quinoprotein alcohol dehydrogenase-like"/>
    <property type="match status" value="1"/>
</dbReference>
<dbReference type="GO" id="GO:0046872">
    <property type="term" value="F:metal ion binding"/>
    <property type="evidence" value="ECO:0007669"/>
    <property type="project" value="UniProtKB-KW"/>
</dbReference>
<accession>A0A378JV15</accession>